<sequence length="328" mass="36181">MSSSTETRRTAPHSDGDKVQQRTSALDEALRVRRAAEKAEARRRRLPLLPALLFVIICTQIPFLLTIWYSLRSRNLLRPEGEQFVGLSNFAEIFTDSTFRIAAMNSILLTLGCVFISLILGLGLALLLDRKFVGRGVVRTLLITPFLIMPVAGALLWSIAMFDPSYGLVNWLVGLVGIGPVDWTSSYPVFSIIVALVWQWTPFMMLLLLAGLQSQSRDVLEAASMDGAGPIKTFFFVTLPHLRFYLELSVLLGAIYVVNTFDQIYLMTAGGPGTASANLPFYIYQRAFLGFDIGQSAAMGVVTVIATIVIATFALRLIFTSINSKEQS</sequence>
<evidence type="ECO:0000256" key="2">
    <source>
        <dbReference type="ARBA" id="ARBA00022448"/>
    </source>
</evidence>
<protein>
    <submittedName>
        <fullName evidence="10">Sugar ABC transporter permease</fullName>
    </submittedName>
</protein>
<dbReference type="PROSITE" id="PS50928">
    <property type="entry name" value="ABC_TM1"/>
    <property type="match status" value="1"/>
</dbReference>
<evidence type="ECO:0000256" key="8">
    <source>
        <dbReference type="SAM" id="MobiDB-lite"/>
    </source>
</evidence>
<evidence type="ECO:0000256" key="1">
    <source>
        <dbReference type="ARBA" id="ARBA00004651"/>
    </source>
</evidence>
<evidence type="ECO:0000256" key="6">
    <source>
        <dbReference type="ARBA" id="ARBA00023136"/>
    </source>
</evidence>
<keyword evidence="3" id="KW-1003">Cell membrane</keyword>
<dbReference type="InterPro" id="IPR035906">
    <property type="entry name" value="MetI-like_sf"/>
</dbReference>
<accession>A0A9D1UV87</accession>
<evidence type="ECO:0000313" key="10">
    <source>
        <dbReference type="EMBL" id="HIX01085.1"/>
    </source>
</evidence>
<comment type="caution">
    <text evidence="10">The sequence shown here is derived from an EMBL/GenBank/DDBJ whole genome shotgun (WGS) entry which is preliminary data.</text>
</comment>
<keyword evidence="4 7" id="KW-0812">Transmembrane</keyword>
<dbReference type="SUPFAM" id="SSF161098">
    <property type="entry name" value="MetI-like"/>
    <property type="match status" value="1"/>
</dbReference>
<dbReference type="AlphaFoldDB" id="A0A9D1UV87"/>
<feature type="transmembrane region" description="Helical" evidence="7">
    <location>
        <begin position="233"/>
        <end position="258"/>
    </location>
</feature>
<organism evidence="10 11">
    <name type="scientific">Candidatus Nesterenkonia stercoripullorum</name>
    <dbReference type="NCBI Taxonomy" id="2838701"/>
    <lineage>
        <taxon>Bacteria</taxon>
        <taxon>Bacillati</taxon>
        <taxon>Actinomycetota</taxon>
        <taxon>Actinomycetes</taxon>
        <taxon>Micrococcales</taxon>
        <taxon>Micrococcaceae</taxon>
        <taxon>Nesterenkonia</taxon>
    </lineage>
</organism>
<evidence type="ECO:0000256" key="5">
    <source>
        <dbReference type="ARBA" id="ARBA00022989"/>
    </source>
</evidence>
<reference evidence="10" key="1">
    <citation type="journal article" date="2021" name="PeerJ">
        <title>Extensive microbial diversity within the chicken gut microbiome revealed by metagenomics and culture.</title>
        <authorList>
            <person name="Gilroy R."/>
            <person name="Ravi A."/>
            <person name="Getino M."/>
            <person name="Pursley I."/>
            <person name="Horton D.L."/>
            <person name="Alikhan N.F."/>
            <person name="Baker D."/>
            <person name="Gharbi K."/>
            <person name="Hall N."/>
            <person name="Watson M."/>
            <person name="Adriaenssens E.M."/>
            <person name="Foster-Nyarko E."/>
            <person name="Jarju S."/>
            <person name="Secka A."/>
            <person name="Antonio M."/>
            <person name="Oren A."/>
            <person name="Chaudhuri R.R."/>
            <person name="La Ragione R."/>
            <person name="Hildebrand F."/>
            <person name="Pallen M.J."/>
        </authorList>
    </citation>
    <scope>NUCLEOTIDE SEQUENCE</scope>
    <source>
        <strain evidence="10">ChiHejej3B27-3195</strain>
    </source>
</reference>
<evidence type="ECO:0000256" key="4">
    <source>
        <dbReference type="ARBA" id="ARBA00022692"/>
    </source>
</evidence>
<dbReference type="EMBL" id="DXGD01000492">
    <property type="protein sequence ID" value="HIX01085.1"/>
    <property type="molecule type" value="Genomic_DNA"/>
</dbReference>
<dbReference type="Pfam" id="PF00528">
    <property type="entry name" value="BPD_transp_1"/>
    <property type="match status" value="1"/>
</dbReference>
<feature type="transmembrane region" description="Helical" evidence="7">
    <location>
        <begin position="48"/>
        <end position="71"/>
    </location>
</feature>
<feature type="transmembrane region" description="Helical" evidence="7">
    <location>
        <begin position="296"/>
        <end position="319"/>
    </location>
</feature>
<dbReference type="PANTHER" id="PTHR43005:SF2">
    <property type="entry name" value="INTEGRAL MEMBRANE SUGAR TRANSPORT PROTEIN"/>
    <property type="match status" value="1"/>
</dbReference>
<feature type="transmembrane region" description="Helical" evidence="7">
    <location>
        <begin position="140"/>
        <end position="162"/>
    </location>
</feature>
<feature type="transmembrane region" description="Helical" evidence="7">
    <location>
        <begin position="107"/>
        <end position="128"/>
    </location>
</feature>
<comment type="subcellular location">
    <subcellularLocation>
        <location evidence="1 7">Cell membrane</location>
        <topology evidence="1 7">Multi-pass membrane protein</topology>
    </subcellularLocation>
</comment>
<gene>
    <name evidence="10" type="ORF">H9871_13210</name>
</gene>
<feature type="domain" description="ABC transmembrane type-1" evidence="9">
    <location>
        <begin position="103"/>
        <end position="314"/>
    </location>
</feature>
<evidence type="ECO:0000259" key="9">
    <source>
        <dbReference type="PROSITE" id="PS50928"/>
    </source>
</evidence>
<keyword evidence="5 7" id="KW-1133">Transmembrane helix</keyword>
<dbReference type="GO" id="GO:0055085">
    <property type="term" value="P:transmembrane transport"/>
    <property type="evidence" value="ECO:0007669"/>
    <property type="project" value="InterPro"/>
</dbReference>
<evidence type="ECO:0000313" key="11">
    <source>
        <dbReference type="Proteomes" id="UP000824151"/>
    </source>
</evidence>
<keyword evidence="2 7" id="KW-0813">Transport</keyword>
<keyword evidence="6 7" id="KW-0472">Membrane</keyword>
<dbReference type="Proteomes" id="UP000824151">
    <property type="component" value="Unassembled WGS sequence"/>
</dbReference>
<dbReference type="Gene3D" id="1.10.3720.10">
    <property type="entry name" value="MetI-like"/>
    <property type="match status" value="1"/>
</dbReference>
<comment type="similarity">
    <text evidence="7">Belongs to the binding-protein-dependent transport system permease family.</text>
</comment>
<evidence type="ECO:0000256" key="7">
    <source>
        <dbReference type="RuleBase" id="RU363032"/>
    </source>
</evidence>
<name>A0A9D1UV87_9MICC</name>
<feature type="transmembrane region" description="Helical" evidence="7">
    <location>
        <begin position="189"/>
        <end position="212"/>
    </location>
</feature>
<feature type="region of interest" description="Disordered" evidence="8">
    <location>
        <begin position="1"/>
        <end position="23"/>
    </location>
</feature>
<dbReference type="PANTHER" id="PTHR43005">
    <property type="entry name" value="BLR7065 PROTEIN"/>
    <property type="match status" value="1"/>
</dbReference>
<dbReference type="InterPro" id="IPR000515">
    <property type="entry name" value="MetI-like"/>
</dbReference>
<evidence type="ECO:0000256" key="3">
    <source>
        <dbReference type="ARBA" id="ARBA00022475"/>
    </source>
</evidence>
<reference evidence="10" key="2">
    <citation type="submission" date="2021-04" db="EMBL/GenBank/DDBJ databases">
        <authorList>
            <person name="Gilroy R."/>
        </authorList>
    </citation>
    <scope>NUCLEOTIDE SEQUENCE</scope>
    <source>
        <strain evidence="10">ChiHejej3B27-3195</strain>
    </source>
</reference>
<feature type="compositionally biased region" description="Basic and acidic residues" evidence="8">
    <location>
        <begin position="1"/>
        <end position="20"/>
    </location>
</feature>
<dbReference type="CDD" id="cd06261">
    <property type="entry name" value="TM_PBP2"/>
    <property type="match status" value="1"/>
</dbReference>
<proteinExistence type="inferred from homology"/>
<dbReference type="GO" id="GO:0005886">
    <property type="term" value="C:plasma membrane"/>
    <property type="evidence" value="ECO:0007669"/>
    <property type="project" value="UniProtKB-SubCell"/>
</dbReference>